<dbReference type="Proteomes" id="UP000800039">
    <property type="component" value="Unassembled WGS sequence"/>
</dbReference>
<protein>
    <recommendedName>
        <fullName evidence="1">Tse2 ADP-ribosyltransferase toxin domain-containing protein</fullName>
    </recommendedName>
</protein>
<comment type="caution">
    <text evidence="2">The sequence shown here is derived from an EMBL/GenBank/DDBJ whole genome shotgun (WGS) entry which is preliminary data.</text>
</comment>
<accession>A0A9P4L9Q7</accession>
<evidence type="ECO:0000313" key="2">
    <source>
        <dbReference type="EMBL" id="KAF1847280.1"/>
    </source>
</evidence>
<evidence type="ECO:0000313" key="3">
    <source>
        <dbReference type="Proteomes" id="UP000800039"/>
    </source>
</evidence>
<reference evidence="2" key="1">
    <citation type="submission" date="2020-01" db="EMBL/GenBank/DDBJ databases">
        <authorList>
            <consortium name="DOE Joint Genome Institute"/>
            <person name="Haridas S."/>
            <person name="Albert R."/>
            <person name="Binder M."/>
            <person name="Bloem J."/>
            <person name="Labutti K."/>
            <person name="Salamov A."/>
            <person name="Andreopoulos B."/>
            <person name="Baker S.E."/>
            <person name="Barry K."/>
            <person name="Bills G."/>
            <person name="Bluhm B.H."/>
            <person name="Cannon C."/>
            <person name="Castanera R."/>
            <person name="Culley D.E."/>
            <person name="Daum C."/>
            <person name="Ezra D."/>
            <person name="Gonzalez J.B."/>
            <person name="Henrissat B."/>
            <person name="Kuo A."/>
            <person name="Liang C."/>
            <person name="Lipzen A."/>
            <person name="Lutzoni F."/>
            <person name="Magnuson J."/>
            <person name="Mondo S."/>
            <person name="Nolan M."/>
            <person name="Ohm R."/>
            <person name="Pangilinan J."/>
            <person name="Park H.-J."/>
            <person name="Ramirez L."/>
            <person name="Alfaro M."/>
            <person name="Sun H."/>
            <person name="Tritt A."/>
            <person name="Yoshinaga Y."/>
            <person name="Zwiers L.-H."/>
            <person name="Turgeon B.G."/>
            <person name="Goodwin S.B."/>
            <person name="Spatafora J.W."/>
            <person name="Crous P.W."/>
            <person name="Grigoriev I.V."/>
        </authorList>
    </citation>
    <scope>NUCLEOTIDE SEQUENCE</scope>
    <source>
        <strain evidence="2">CBS 394.84</strain>
    </source>
</reference>
<sequence length="154" mass="17709">MSKFIKSFQIFPIELFRVNNGHYVRLREWTGQRPVYDIHTQNGYVKAKAMDPTSYAPPNGASMRPNSQRNIDLINNRRGLDVVVYSVPAGTKLPDDLILVHEFKEHYSLQPARDMHISDLNEKLTKFFQTYGNVKSKQAWLNAYKSGSTGLSKF</sequence>
<dbReference type="AlphaFoldDB" id="A0A9P4L9Q7"/>
<name>A0A9P4L9Q7_9PLEO</name>
<dbReference type="GeneID" id="63854903"/>
<organism evidence="2 3">
    <name type="scientific">Cucurbitaria berberidis CBS 394.84</name>
    <dbReference type="NCBI Taxonomy" id="1168544"/>
    <lineage>
        <taxon>Eukaryota</taxon>
        <taxon>Fungi</taxon>
        <taxon>Dikarya</taxon>
        <taxon>Ascomycota</taxon>
        <taxon>Pezizomycotina</taxon>
        <taxon>Dothideomycetes</taxon>
        <taxon>Pleosporomycetidae</taxon>
        <taxon>Pleosporales</taxon>
        <taxon>Pleosporineae</taxon>
        <taxon>Cucurbitariaceae</taxon>
        <taxon>Cucurbitaria</taxon>
    </lineage>
</organism>
<proteinExistence type="predicted"/>
<dbReference type="EMBL" id="ML976615">
    <property type="protein sequence ID" value="KAF1847280.1"/>
    <property type="molecule type" value="Genomic_DNA"/>
</dbReference>
<dbReference type="InterPro" id="IPR041018">
    <property type="entry name" value="ADPRTs_Tse2"/>
</dbReference>
<dbReference type="Pfam" id="PF18648">
    <property type="entry name" value="ADPRTs_Tse2"/>
    <property type="match status" value="1"/>
</dbReference>
<feature type="domain" description="Tse2 ADP-ribosyltransferase toxin" evidence="1">
    <location>
        <begin position="14"/>
        <end position="140"/>
    </location>
</feature>
<evidence type="ECO:0000259" key="1">
    <source>
        <dbReference type="Pfam" id="PF18648"/>
    </source>
</evidence>
<dbReference type="OrthoDB" id="10266325at2759"/>
<gene>
    <name evidence="2" type="ORF">K460DRAFT_414059</name>
</gene>
<dbReference type="RefSeq" id="XP_040789843.1">
    <property type="nucleotide sequence ID" value="XM_040937653.1"/>
</dbReference>
<keyword evidence="3" id="KW-1185">Reference proteome</keyword>